<reference evidence="10 11" key="1">
    <citation type="submission" date="2016-10" db="EMBL/GenBank/DDBJ databases">
        <authorList>
            <person name="Varghese N."/>
            <person name="Submissions S."/>
        </authorList>
    </citation>
    <scope>NUCLEOTIDE SEQUENCE [LARGE SCALE GENOMIC DNA]</scope>
    <source>
        <strain evidence="10 11">S7-754</strain>
    </source>
</reference>
<evidence type="ECO:0000313" key="10">
    <source>
        <dbReference type="EMBL" id="SDF55447.1"/>
    </source>
</evidence>
<evidence type="ECO:0000313" key="9">
    <source>
        <dbReference type="EMBL" id="MWC42153.1"/>
    </source>
</evidence>
<gene>
    <name evidence="8" type="primary">tatA</name>
    <name evidence="9" type="ORF">GQR91_00550</name>
    <name evidence="10" type="ORF">SAMN05216557_10438</name>
</gene>
<evidence type="ECO:0000313" key="11">
    <source>
        <dbReference type="Proteomes" id="UP000323502"/>
    </source>
</evidence>
<organism evidence="10 11">
    <name type="scientific">Sphingomonas carotinifaciens</name>
    <dbReference type="NCBI Taxonomy" id="1166323"/>
    <lineage>
        <taxon>Bacteria</taxon>
        <taxon>Pseudomonadati</taxon>
        <taxon>Pseudomonadota</taxon>
        <taxon>Alphaproteobacteria</taxon>
        <taxon>Sphingomonadales</taxon>
        <taxon>Sphingomonadaceae</taxon>
        <taxon>Sphingomonas</taxon>
    </lineage>
</organism>
<evidence type="ECO:0000256" key="2">
    <source>
        <dbReference type="ARBA" id="ARBA00022448"/>
    </source>
</evidence>
<dbReference type="EMBL" id="FNBI01000004">
    <property type="protein sequence ID" value="SDF55447.1"/>
    <property type="molecule type" value="Genomic_DNA"/>
</dbReference>
<comment type="similarity">
    <text evidence="8">Belongs to the TatA/E family.</text>
</comment>
<evidence type="ECO:0000256" key="4">
    <source>
        <dbReference type="ARBA" id="ARBA00022927"/>
    </source>
</evidence>
<dbReference type="Pfam" id="PF02416">
    <property type="entry name" value="TatA_B_E"/>
    <property type="match status" value="1"/>
</dbReference>
<comment type="function">
    <text evidence="8">Part of the twin-arginine translocation (Tat) system that transports large folded proteins containing a characteristic twin-arginine motif in their signal peptide across membranes. TatA could form the protein-conducting channel of the Tat system.</text>
</comment>
<dbReference type="GO" id="GO:0008320">
    <property type="term" value="F:protein transmembrane transporter activity"/>
    <property type="evidence" value="ECO:0007669"/>
    <property type="project" value="UniProtKB-UniRule"/>
</dbReference>
<keyword evidence="6 8" id="KW-0811">Translocation</keyword>
<evidence type="ECO:0000256" key="5">
    <source>
        <dbReference type="ARBA" id="ARBA00022989"/>
    </source>
</evidence>
<keyword evidence="5 8" id="KW-1133">Transmembrane helix</keyword>
<dbReference type="GO" id="GO:0033281">
    <property type="term" value="C:TAT protein transport complex"/>
    <property type="evidence" value="ECO:0007669"/>
    <property type="project" value="UniProtKB-UniRule"/>
</dbReference>
<comment type="subcellular location">
    <subcellularLocation>
        <location evidence="8">Cell membrane</location>
        <topology evidence="8">Single-pass membrane protein</topology>
    </subcellularLocation>
    <subcellularLocation>
        <location evidence="1">Membrane</location>
        <topology evidence="1">Single-pass membrane protein</topology>
    </subcellularLocation>
</comment>
<dbReference type="EMBL" id="WSUT01000001">
    <property type="protein sequence ID" value="MWC42153.1"/>
    <property type="molecule type" value="Genomic_DNA"/>
</dbReference>
<evidence type="ECO:0000256" key="1">
    <source>
        <dbReference type="ARBA" id="ARBA00004167"/>
    </source>
</evidence>
<dbReference type="Gene3D" id="1.20.5.3310">
    <property type="match status" value="1"/>
</dbReference>
<keyword evidence="2 8" id="KW-0813">Transport</keyword>
<dbReference type="InterPro" id="IPR003369">
    <property type="entry name" value="TatA/B/E"/>
</dbReference>
<keyword evidence="4 8" id="KW-0653">Protein transport</keyword>
<proteinExistence type="inferred from homology"/>
<keyword evidence="7 8" id="KW-0472">Membrane</keyword>
<dbReference type="GO" id="GO:0043953">
    <property type="term" value="P:protein transport by the Tat complex"/>
    <property type="evidence" value="ECO:0007669"/>
    <property type="project" value="UniProtKB-UniRule"/>
</dbReference>
<dbReference type="Proteomes" id="UP000323502">
    <property type="component" value="Unassembled WGS sequence"/>
</dbReference>
<dbReference type="RefSeq" id="WP_149682429.1">
    <property type="nucleotide sequence ID" value="NZ_FNBI01000004.1"/>
</dbReference>
<dbReference type="AlphaFoldDB" id="A0A1G7M124"/>
<evidence type="ECO:0000256" key="8">
    <source>
        <dbReference type="HAMAP-Rule" id="MF_00236"/>
    </source>
</evidence>
<evidence type="ECO:0000256" key="6">
    <source>
        <dbReference type="ARBA" id="ARBA00023010"/>
    </source>
</evidence>
<name>A0A1G7M124_9SPHN</name>
<evidence type="ECO:0000313" key="12">
    <source>
        <dbReference type="Proteomes" id="UP000436801"/>
    </source>
</evidence>
<protein>
    <recommendedName>
        <fullName evidence="8">Sec-independent protein translocase protein TatA</fullName>
    </recommendedName>
</protein>
<dbReference type="InterPro" id="IPR006312">
    <property type="entry name" value="TatA/E"/>
</dbReference>
<keyword evidence="8" id="KW-1003">Cell membrane</keyword>
<sequence length="61" mass="6464">MGSMSMVHWLVVLAAMALLFGGGRIANSMGDLGKGLKAFRREMADVESSPALSRLEAPGDR</sequence>
<dbReference type="OrthoDB" id="7161179at2"/>
<accession>A0A1G7M124</accession>
<reference evidence="9 12" key="2">
    <citation type="submission" date="2019-12" db="EMBL/GenBank/DDBJ databases">
        <authorList>
            <person name="Zheng J."/>
        </authorList>
    </citation>
    <scope>NUCLEOTIDE SEQUENCE [LARGE SCALE GENOMIC DNA]</scope>
    <source>
        <strain evidence="9 12">DSM 27347</strain>
    </source>
</reference>
<dbReference type="Proteomes" id="UP000436801">
    <property type="component" value="Unassembled WGS sequence"/>
</dbReference>
<keyword evidence="11" id="KW-1185">Reference proteome</keyword>
<keyword evidence="3 8" id="KW-0812">Transmembrane</keyword>
<evidence type="ECO:0000256" key="3">
    <source>
        <dbReference type="ARBA" id="ARBA00022692"/>
    </source>
</evidence>
<comment type="subunit">
    <text evidence="8">The Tat system comprises two distinct complexes: a TatABC complex, containing multiple copies of TatA, TatB and TatC subunits, and a separate TatA complex, containing only TatA subunits. Substrates initially bind to the TatABC complex, which probably triggers association of the separate TatA complex to form the active translocon.</text>
</comment>
<evidence type="ECO:0000256" key="7">
    <source>
        <dbReference type="ARBA" id="ARBA00023136"/>
    </source>
</evidence>
<dbReference type="HAMAP" id="MF_00236">
    <property type="entry name" value="TatA_E"/>
    <property type="match status" value="1"/>
</dbReference>